<evidence type="ECO:0000313" key="3">
    <source>
        <dbReference type="Proteomes" id="UP001321804"/>
    </source>
</evidence>
<keyword evidence="1" id="KW-0812">Transmembrane</keyword>
<feature type="transmembrane region" description="Helical" evidence="1">
    <location>
        <begin position="114"/>
        <end position="139"/>
    </location>
</feature>
<keyword evidence="3" id="KW-1185">Reference proteome</keyword>
<dbReference type="EMBL" id="AP026801">
    <property type="protein sequence ID" value="BDR55602.1"/>
    <property type="molecule type" value="Genomic_DNA"/>
</dbReference>
<feature type="transmembrane region" description="Helical" evidence="1">
    <location>
        <begin position="87"/>
        <end position="108"/>
    </location>
</feature>
<evidence type="ECO:0000313" key="2">
    <source>
        <dbReference type="EMBL" id="BDR55602.1"/>
    </source>
</evidence>
<evidence type="ECO:0000256" key="1">
    <source>
        <dbReference type="SAM" id="Phobius"/>
    </source>
</evidence>
<keyword evidence="1" id="KW-1133">Transmembrane helix</keyword>
<accession>A0AAU9DFW2</accession>
<name>A0AAU9DFW2_9LACO</name>
<protein>
    <submittedName>
        <fullName evidence="2">Membrane protein</fullName>
    </submittedName>
</protein>
<keyword evidence="1" id="KW-0472">Membrane</keyword>
<gene>
    <name evidence="2" type="ORF">KIMC2_01640</name>
</gene>
<proteinExistence type="predicted"/>
<dbReference type="Proteomes" id="UP001321804">
    <property type="component" value="Chromosome"/>
</dbReference>
<dbReference type="AlphaFoldDB" id="A0AAU9DFW2"/>
<dbReference type="Pfam" id="PF22564">
    <property type="entry name" value="HAAS"/>
    <property type="match status" value="1"/>
</dbReference>
<dbReference type="RefSeq" id="WP_317697070.1">
    <property type="nucleotide sequence ID" value="NZ_AP026801.1"/>
</dbReference>
<feature type="transmembrane region" description="Helical" evidence="1">
    <location>
        <begin position="151"/>
        <end position="169"/>
    </location>
</feature>
<dbReference type="KEGG" id="xak:KIMC2_01640"/>
<reference evidence="2 3" key="1">
    <citation type="journal article" date="2023" name="Microbiol. Spectr.">
        <title>Symbiosis of Carpenter Bees with Uncharacterized Lactic Acid Bacteria Showing NAD Auxotrophy.</title>
        <authorList>
            <person name="Kawasaki S."/>
            <person name="Ozawa K."/>
            <person name="Mori T."/>
            <person name="Yamamoto A."/>
            <person name="Ito M."/>
            <person name="Ohkuma M."/>
            <person name="Sakamoto M."/>
            <person name="Matsutani M."/>
        </authorList>
    </citation>
    <scope>NUCLEOTIDE SEQUENCE [LARGE SCALE GENOMIC DNA]</scope>
    <source>
        <strain evidence="2 3">KimC2</strain>
    </source>
</reference>
<organism evidence="2 3">
    <name type="scientific">Xylocopilactobacillus apis</name>
    <dbReference type="NCBI Taxonomy" id="2932183"/>
    <lineage>
        <taxon>Bacteria</taxon>
        <taxon>Bacillati</taxon>
        <taxon>Bacillota</taxon>
        <taxon>Bacilli</taxon>
        <taxon>Lactobacillales</taxon>
        <taxon>Lactobacillaceae</taxon>
        <taxon>Xylocopilactobacillus</taxon>
    </lineage>
</organism>
<sequence length="206" mass="23527">MIEQYIDELKSYLRVLDIGEQDEAIEFYEEYLLDANVQSREEIERELGTPKQLARKILTEYSLTDDKELTDNLFNERSKTKHDLRSIWWILIGIAAIPIGIPLVAILFACLVVIFAIMFVVVVVSLALLVGGIGAVILAIQMIFSSNWPVALFYGGSGLMLITLILMLEPLDFKIFRWLISTLANLIRKIGKKFFNRRDYHKGASK</sequence>